<accession>A0ABS8UIY2</accession>
<organism evidence="2 3">
    <name type="scientific">Datura stramonium</name>
    <name type="common">Jimsonweed</name>
    <name type="synonym">Common thornapple</name>
    <dbReference type="NCBI Taxonomy" id="4076"/>
    <lineage>
        <taxon>Eukaryota</taxon>
        <taxon>Viridiplantae</taxon>
        <taxon>Streptophyta</taxon>
        <taxon>Embryophyta</taxon>
        <taxon>Tracheophyta</taxon>
        <taxon>Spermatophyta</taxon>
        <taxon>Magnoliopsida</taxon>
        <taxon>eudicotyledons</taxon>
        <taxon>Gunneridae</taxon>
        <taxon>Pentapetalae</taxon>
        <taxon>asterids</taxon>
        <taxon>lamiids</taxon>
        <taxon>Solanales</taxon>
        <taxon>Solanaceae</taxon>
        <taxon>Solanoideae</taxon>
        <taxon>Datureae</taxon>
        <taxon>Datura</taxon>
    </lineage>
</organism>
<comment type="caution">
    <text evidence="2">The sequence shown here is derived from an EMBL/GenBank/DDBJ whole genome shotgun (WGS) entry which is preliminary data.</text>
</comment>
<name>A0ABS8UIY2_DATST</name>
<evidence type="ECO:0000256" key="1">
    <source>
        <dbReference type="SAM" id="SignalP"/>
    </source>
</evidence>
<proteinExistence type="predicted"/>
<evidence type="ECO:0000313" key="3">
    <source>
        <dbReference type="Proteomes" id="UP000823775"/>
    </source>
</evidence>
<gene>
    <name evidence="2" type="ORF">HAX54_016396</name>
</gene>
<feature type="signal peptide" evidence="1">
    <location>
        <begin position="1"/>
        <end position="26"/>
    </location>
</feature>
<reference evidence="2 3" key="1">
    <citation type="journal article" date="2021" name="BMC Genomics">
        <title>Datura genome reveals duplications of psychoactive alkaloid biosynthetic genes and high mutation rate following tissue culture.</title>
        <authorList>
            <person name="Rajewski A."/>
            <person name="Carter-House D."/>
            <person name="Stajich J."/>
            <person name="Litt A."/>
        </authorList>
    </citation>
    <scope>NUCLEOTIDE SEQUENCE [LARGE SCALE GENOMIC DNA]</scope>
    <source>
        <strain evidence="2">AR-01</strain>
    </source>
</reference>
<dbReference type="EMBL" id="JACEIK010002060">
    <property type="protein sequence ID" value="MCD9558779.1"/>
    <property type="molecule type" value="Genomic_DNA"/>
</dbReference>
<keyword evidence="1" id="KW-0732">Signal</keyword>
<feature type="chain" id="PRO_5045562535" evidence="1">
    <location>
        <begin position="27"/>
        <end position="119"/>
    </location>
</feature>
<evidence type="ECO:0000313" key="2">
    <source>
        <dbReference type="EMBL" id="MCD9558779.1"/>
    </source>
</evidence>
<protein>
    <submittedName>
        <fullName evidence="2">Uncharacterized protein</fullName>
    </submittedName>
</protein>
<keyword evidence="3" id="KW-1185">Reference proteome</keyword>
<sequence>MSSDYAIAQFRFLELLVLSPWSLVLQENINDVPLIRMFLHGHVSRGVPKDGQPVDYGVLGVTMYTSLWLSSPIISTTAYKALVERSESFLLACHPSGRRYFVTIRYVQSISKQSSIQCP</sequence>
<dbReference type="Proteomes" id="UP000823775">
    <property type="component" value="Unassembled WGS sequence"/>
</dbReference>